<protein>
    <submittedName>
        <fullName evidence="6">HlyD family efflux transporter periplasmic adaptor subunit</fullName>
    </submittedName>
</protein>
<dbReference type="Proteomes" id="UP000265882">
    <property type="component" value="Unassembled WGS sequence"/>
</dbReference>
<dbReference type="Pfam" id="PF25990">
    <property type="entry name" value="Beta-barrel_YknX"/>
    <property type="match status" value="1"/>
</dbReference>
<dbReference type="InterPro" id="IPR050465">
    <property type="entry name" value="UPF0194_transport"/>
</dbReference>
<name>A0A3A4P124_ABYX5</name>
<evidence type="ECO:0000259" key="4">
    <source>
        <dbReference type="Pfam" id="PF25881"/>
    </source>
</evidence>
<dbReference type="GO" id="GO:0042597">
    <property type="term" value="C:periplasmic space"/>
    <property type="evidence" value="ECO:0007669"/>
    <property type="project" value="UniProtKB-SubCell"/>
</dbReference>
<dbReference type="Gene3D" id="1.10.287.470">
    <property type="entry name" value="Helix hairpin bin"/>
    <property type="match status" value="1"/>
</dbReference>
<accession>A0A3A4P124</accession>
<dbReference type="EMBL" id="QZKU01000028">
    <property type="protein sequence ID" value="RJP24912.1"/>
    <property type="molecule type" value="Genomic_DNA"/>
</dbReference>
<dbReference type="InterPro" id="IPR059052">
    <property type="entry name" value="HH_YbhG-like"/>
</dbReference>
<sequence>MRTKKIRVLILLVLVSIGSVVAISFIPFREEEENAIRISGNIEATDIAASFKIAGRLEERLVSEGEMIGRDQPVARLEQTELLQEAAMYRAELASARAALAELEAGSRPEEIAKAEAAVNKAEANLAALIAGSRRQEIAAARAVVDRARAEAARLKSDFARQEYLYENGISSDREFDAAKTAYEMAEARVKESVEQMQLVEEGPRQEEIDAAQAALVEAREQYNLVKKGPRIEVIEQARARVERAEQAFAIRETKLAYTNLRSPLTGIVLSEQAEPGEYVNAGSPIIVVGDLENVWLRGYVNETDLGRVKPGQSVRVTADTYPGKVYNGTISFISSEAEFTPKNIQTQEQRVKLVYRVKIDISNPRLELKPGMPADAQILLGGA</sequence>
<feature type="domain" description="YbhG-like alpha-helical hairpin" evidence="4">
    <location>
        <begin position="120"/>
        <end position="220"/>
    </location>
</feature>
<dbReference type="SUPFAM" id="SSF111369">
    <property type="entry name" value="HlyD-like secretion proteins"/>
    <property type="match status" value="1"/>
</dbReference>
<keyword evidence="2 3" id="KW-0175">Coiled coil</keyword>
<evidence type="ECO:0000256" key="2">
    <source>
        <dbReference type="ARBA" id="ARBA00023054"/>
    </source>
</evidence>
<comment type="subcellular location">
    <subcellularLocation>
        <location evidence="1">Cell envelope</location>
    </subcellularLocation>
</comment>
<feature type="domain" description="YknX-like beta-barrel" evidence="5">
    <location>
        <begin position="298"/>
        <end position="375"/>
    </location>
</feature>
<dbReference type="Pfam" id="PF25881">
    <property type="entry name" value="HH_YBHG"/>
    <property type="match status" value="1"/>
</dbReference>
<evidence type="ECO:0000256" key="1">
    <source>
        <dbReference type="ARBA" id="ARBA00004196"/>
    </source>
</evidence>
<proteinExistence type="predicted"/>
<feature type="coiled-coil region" evidence="3">
    <location>
        <begin position="86"/>
        <end position="158"/>
    </location>
</feature>
<dbReference type="InterPro" id="IPR058636">
    <property type="entry name" value="Beta-barrel_YknX"/>
</dbReference>
<dbReference type="PRINTS" id="PR01490">
    <property type="entry name" value="RTXTOXIND"/>
</dbReference>
<evidence type="ECO:0000256" key="3">
    <source>
        <dbReference type="SAM" id="Coils"/>
    </source>
</evidence>
<dbReference type="PANTHER" id="PTHR32347">
    <property type="entry name" value="EFFLUX SYSTEM COMPONENT YKNX-RELATED"/>
    <property type="match status" value="1"/>
</dbReference>
<dbReference type="PANTHER" id="PTHR32347:SF29">
    <property type="entry name" value="UPF0194 MEMBRANE PROTEIN YBHG"/>
    <property type="match status" value="1"/>
</dbReference>
<dbReference type="AlphaFoldDB" id="A0A3A4P124"/>
<reference evidence="6 7" key="1">
    <citation type="journal article" date="2017" name="ISME J.">
        <title>Energy and carbon metabolisms in a deep terrestrial subsurface fluid microbial community.</title>
        <authorList>
            <person name="Momper L."/>
            <person name="Jungbluth S.P."/>
            <person name="Lee M.D."/>
            <person name="Amend J.P."/>
        </authorList>
    </citation>
    <scope>NUCLEOTIDE SEQUENCE [LARGE SCALE GENOMIC DNA]</scope>
    <source>
        <strain evidence="6">SURF_5</strain>
    </source>
</reference>
<dbReference type="Gene3D" id="2.40.30.170">
    <property type="match status" value="1"/>
</dbReference>
<evidence type="ECO:0000313" key="7">
    <source>
        <dbReference type="Proteomes" id="UP000265882"/>
    </source>
</evidence>
<organism evidence="6 7">
    <name type="scientific">Abyssobacteria bacterium (strain SURF_5)</name>
    <dbReference type="NCBI Taxonomy" id="2093360"/>
    <lineage>
        <taxon>Bacteria</taxon>
        <taxon>Pseudomonadati</taxon>
        <taxon>Candidatus Hydrogenedentota</taxon>
        <taxon>Candidatus Abyssobacteria</taxon>
    </lineage>
</organism>
<gene>
    <name evidence="6" type="ORF">C4520_03195</name>
</gene>
<evidence type="ECO:0000313" key="6">
    <source>
        <dbReference type="EMBL" id="RJP24912.1"/>
    </source>
</evidence>
<evidence type="ECO:0000259" key="5">
    <source>
        <dbReference type="Pfam" id="PF25990"/>
    </source>
</evidence>
<comment type="caution">
    <text evidence="6">The sequence shown here is derived from an EMBL/GenBank/DDBJ whole genome shotgun (WGS) entry which is preliminary data.</text>
</comment>